<dbReference type="Pfam" id="PF02357">
    <property type="entry name" value="NusG"/>
    <property type="match status" value="1"/>
</dbReference>
<dbReference type="RefSeq" id="WP_050673262.1">
    <property type="nucleotide sequence ID" value="NZ_CVRL01000020.1"/>
</dbReference>
<proteinExistence type="predicted"/>
<name>A0A0H5D2G2_9RHOB</name>
<dbReference type="STRING" id="481446.NIT7645_00449"/>
<keyword evidence="4" id="KW-1185">Reference proteome</keyword>
<dbReference type="SUPFAM" id="SSF82679">
    <property type="entry name" value="N-utilization substance G protein NusG, N-terminal domain"/>
    <property type="match status" value="1"/>
</dbReference>
<accession>A0A0H5D2G2</accession>
<dbReference type="GO" id="GO:0006354">
    <property type="term" value="P:DNA-templated transcription elongation"/>
    <property type="evidence" value="ECO:0007669"/>
    <property type="project" value="InterPro"/>
</dbReference>
<dbReference type="InterPro" id="IPR036735">
    <property type="entry name" value="NGN_dom_sf"/>
</dbReference>
<dbReference type="Gene3D" id="2.30.30.30">
    <property type="match status" value="1"/>
</dbReference>
<evidence type="ECO:0000256" key="1">
    <source>
        <dbReference type="ARBA" id="ARBA00023163"/>
    </source>
</evidence>
<feature type="domain" description="NusG-like N-terminal" evidence="2">
    <location>
        <begin position="65"/>
        <end position="142"/>
    </location>
</feature>
<organism evidence="3 4">
    <name type="scientific">Phaeobacter italicus</name>
    <dbReference type="NCBI Taxonomy" id="481446"/>
    <lineage>
        <taxon>Bacteria</taxon>
        <taxon>Pseudomonadati</taxon>
        <taxon>Pseudomonadota</taxon>
        <taxon>Alphaproteobacteria</taxon>
        <taxon>Rhodobacterales</taxon>
        <taxon>Roseobacteraceae</taxon>
        <taxon>Phaeobacter</taxon>
    </lineage>
</organism>
<gene>
    <name evidence="3" type="ORF">NIT7321_01781</name>
</gene>
<dbReference type="Gene3D" id="3.30.70.940">
    <property type="entry name" value="NusG, N-terminal domain"/>
    <property type="match status" value="1"/>
</dbReference>
<evidence type="ECO:0000313" key="4">
    <source>
        <dbReference type="Proteomes" id="UP000043764"/>
    </source>
</evidence>
<dbReference type="Proteomes" id="UP000043764">
    <property type="component" value="Unassembled WGS sequence"/>
</dbReference>
<sequence>MSLPDRTVGTEMDWYAVKLKARQNGGRRETLLGVEYETYKAGNGRMARRKVKGSGQRVFVPELVLQKAGFEVFLPVKREWQRISRFHPEKELRSRPAMEGWLFVGWPAGQARFHELMALDVVAGVMGAGGQPVRISDAKVRFLMRKFGGGRKRRRSSDVDQPRFAAGDLVRVEAGPLEGQTVSLLDVAGGSARAVMTLLGKDVEVELEQEFLAAAQ</sequence>
<keyword evidence="1" id="KW-0804">Transcription</keyword>
<evidence type="ECO:0000259" key="2">
    <source>
        <dbReference type="Pfam" id="PF02357"/>
    </source>
</evidence>
<reference evidence="4" key="1">
    <citation type="submission" date="2015-05" db="EMBL/GenBank/DDBJ databases">
        <authorList>
            <person name="Rodrigo-Torres Lidia"/>
            <person name="Arahal R.David."/>
        </authorList>
    </citation>
    <scope>NUCLEOTIDE SEQUENCE [LARGE SCALE GENOMIC DNA]</scope>
    <source>
        <strain evidence="4">CECT 7321</strain>
    </source>
</reference>
<dbReference type="InterPro" id="IPR014722">
    <property type="entry name" value="Rib_uL2_dom2"/>
</dbReference>
<evidence type="ECO:0000313" key="3">
    <source>
        <dbReference type="EMBL" id="CRL10933.1"/>
    </source>
</evidence>
<dbReference type="AlphaFoldDB" id="A0A0H5D2G2"/>
<dbReference type="EMBL" id="CVRL01000020">
    <property type="protein sequence ID" value="CRL10933.1"/>
    <property type="molecule type" value="Genomic_DNA"/>
</dbReference>
<dbReference type="InterPro" id="IPR006645">
    <property type="entry name" value="NGN-like_dom"/>
</dbReference>
<protein>
    <recommendedName>
        <fullName evidence="2">NusG-like N-terminal domain-containing protein</fullName>
    </recommendedName>
</protein>